<keyword evidence="2 3" id="KW-0496">Mitochondrion</keyword>
<gene>
    <name evidence="3" type="primary">nad6</name>
    <name evidence="3" type="ORF">Rsub_mt013</name>
</gene>
<evidence type="ECO:0000256" key="2">
    <source>
        <dbReference type="RuleBase" id="RU004430"/>
    </source>
</evidence>
<keyword evidence="2" id="KW-0679">Respiratory chain</keyword>
<reference evidence="3" key="1">
    <citation type="journal article" date="2018" name="Sci. Rep.">
        <title>Raphidocelis subcapitata (=Pseudokirchneriella subcapitata) provides an insight into genome evolution and environmental adaptations in the Sphaeropleales.</title>
        <authorList>
            <person name="Suzuki S."/>
            <person name="Yamaguchi H."/>
            <person name="Nakajima N."/>
            <person name="Kawachi M."/>
        </authorList>
    </citation>
    <scope>NUCLEOTIDE SEQUENCE</scope>
    <source>
        <strain evidence="3">NIES-35</strain>
    </source>
</reference>
<keyword evidence="2" id="KW-0520">NAD</keyword>
<comment type="catalytic activity">
    <reaction evidence="2">
        <text>a ubiquinone + NADH + 5 H(+)(in) = a ubiquinol + NAD(+) + 4 H(+)(out)</text>
        <dbReference type="Rhea" id="RHEA:29091"/>
        <dbReference type="Rhea" id="RHEA-COMP:9565"/>
        <dbReference type="Rhea" id="RHEA-COMP:9566"/>
        <dbReference type="ChEBI" id="CHEBI:15378"/>
        <dbReference type="ChEBI" id="CHEBI:16389"/>
        <dbReference type="ChEBI" id="CHEBI:17976"/>
        <dbReference type="ChEBI" id="CHEBI:57540"/>
        <dbReference type="ChEBI" id="CHEBI:57945"/>
        <dbReference type="EC" id="7.1.1.2"/>
    </reaction>
</comment>
<evidence type="ECO:0000256" key="1">
    <source>
        <dbReference type="ARBA" id="ARBA00005698"/>
    </source>
</evidence>
<keyword evidence="2" id="KW-1133">Transmembrane helix</keyword>
<feature type="transmembrane region" description="Helical" evidence="2">
    <location>
        <begin position="12"/>
        <end position="32"/>
    </location>
</feature>
<dbReference type="Gene3D" id="1.20.120.1200">
    <property type="entry name" value="NADH-ubiquinone/plastoquinone oxidoreductase chain 6, subunit NuoJ"/>
    <property type="match status" value="1"/>
</dbReference>
<dbReference type="GO" id="GO:0008137">
    <property type="term" value="F:NADH dehydrogenase (ubiquinone) activity"/>
    <property type="evidence" value="ECO:0007669"/>
    <property type="project" value="UniProtKB-UniRule"/>
</dbReference>
<dbReference type="EMBL" id="AP018037">
    <property type="protein sequence ID" value="BBE24813.1"/>
    <property type="molecule type" value="Genomic_DNA"/>
</dbReference>
<comment type="similarity">
    <text evidence="1 2">Belongs to the complex I subunit 6 family.</text>
</comment>
<accession>A0A2Z6FBH3</accession>
<keyword evidence="2" id="KW-0813">Transport</keyword>
<name>A0A2Z6FBH3_9CHLO</name>
<feature type="transmembrane region" description="Helical" evidence="2">
    <location>
        <begin position="100"/>
        <end position="120"/>
    </location>
</feature>
<dbReference type="EC" id="7.1.1.2" evidence="2"/>
<sequence>MTNERRRIQPRSMNSLFFLFSTGAWVSAALVLRSKNPVHSVFYLVLTFLHASGLLLLQGLEFFALLQLLVYIGALAIMFLFVVMLLDIPATEIVAHQRGTYPVAGLLFLTLLIAIFGVLWQPMEKSPFVTPLLPEVASLPKETFLETSWQAASTAHSPLAQLGVALYGVHVDLLLLASLLLLVAMMGAVALTLKRRVHAPLHDVFVQHSVDFQKVVSKVQA</sequence>
<feature type="transmembrane region" description="Helical" evidence="2">
    <location>
        <begin position="173"/>
        <end position="193"/>
    </location>
</feature>
<keyword evidence="2" id="KW-0472">Membrane</keyword>
<feature type="transmembrane region" description="Helical" evidence="2">
    <location>
        <begin position="66"/>
        <end position="88"/>
    </location>
</feature>
<organism evidence="3">
    <name type="scientific">Raphidocelis subcapitata</name>
    <dbReference type="NCBI Taxonomy" id="307507"/>
    <lineage>
        <taxon>Eukaryota</taxon>
        <taxon>Viridiplantae</taxon>
        <taxon>Chlorophyta</taxon>
        <taxon>core chlorophytes</taxon>
        <taxon>Chlorophyceae</taxon>
        <taxon>CS clade</taxon>
        <taxon>Sphaeropleales</taxon>
        <taxon>Selenastraceae</taxon>
        <taxon>Raphidocelis</taxon>
    </lineage>
</organism>
<comment type="subcellular location">
    <subcellularLocation>
        <location evidence="2">Mitochondrion membrane</location>
        <topology evidence="2">Multi-pass membrane protein</topology>
    </subcellularLocation>
</comment>
<evidence type="ECO:0000313" key="3">
    <source>
        <dbReference type="EMBL" id="BBE24813.1"/>
    </source>
</evidence>
<proteinExistence type="inferred from homology"/>
<keyword evidence="2 3" id="KW-0830">Ubiquinone</keyword>
<keyword evidence="2" id="KW-0249">Electron transport</keyword>
<dbReference type="PANTHER" id="PTHR33269">
    <property type="entry name" value="NADH-UBIQUINONE OXIDOREDUCTASE CHAIN 6"/>
    <property type="match status" value="1"/>
</dbReference>
<dbReference type="GO" id="GO:0031966">
    <property type="term" value="C:mitochondrial membrane"/>
    <property type="evidence" value="ECO:0007669"/>
    <property type="project" value="UniProtKB-SubCell"/>
</dbReference>
<dbReference type="InterPro" id="IPR042106">
    <property type="entry name" value="Nuo/plastoQ_OxRdtase_6_NuoJ"/>
</dbReference>
<dbReference type="Pfam" id="PF00499">
    <property type="entry name" value="Oxidored_q3"/>
    <property type="match status" value="1"/>
</dbReference>
<keyword evidence="2" id="KW-1278">Translocase</keyword>
<protein>
    <recommendedName>
        <fullName evidence="2">NADH-ubiquinone oxidoreductase chain 6</fullName>
        <ecNumber evidence="2">7.1.1.2</ecNumber>
    </recommendedName>
</protein>
<comment type="function">
    <text evidence="2">Core subunit of the mitochondrial membrane respiratory chain NADH dehydrogenase (Complex I) which catalyzes electron transfer from NADH through the respiratory chain, using ubiquinone as an electron acceptor. Essential for the catalytic activity and assembly of complex I.</text>
</comment>
<dbReference type="InterPro" id="IPR001457">
    <property type="entry name" value="NADH_UbQ/plastoQ_OxRdtase_su6"/>
</dbReference>
<dbReference type="AlphaFoldDB" id="A0A2Z6FBH3"/>
<geneLocation type="mitochondrion" evidence="3"/>
<dbReference type="PANTHER" id="PTHR33269:SF17">
    <property type="entry name" value="NADH-UBIQUINONE OXIDOREDUCTASE CHAIN 6"/>
    <property type="match status" value="1"/>
</dbReference>
<keyword evidence="2" id="KW-0812">Transmembrane</keyword>